<keyword evidence="3" id="KW-1185">Reference proteome</keyword>
<accession>A0A448WRM1</accession>
<evidence type="ECO:0000313" key="2">
    <source>
        <dbReference type="EMBL" id="VEL18480.1"/>
    </source>
</evidence>
<feature type="chain" id="PRO_5019006621" evidence="1">
    <location>
        <begin position="18"/>
        <end position="148"/>
    </location>
</feature>
<feature type="signal peptide" evidence="1">
    <location>
        <begin position="1"/>
        <end position="17"/>
    </location>
</feature>
<sequence length="148" mass="16884">MLLWRSTSFKLFALVESAPFAYEEFLTQEFLLTLTELNEFMNGCRYATHSNGSDSVWSAQPRTDASRLVGDSSALQQCEVTNPHSIQVWRDLHVSYKCILTLIRHIMTKSRNPPPSIVFVSSIIKNEYTFLLGNFLLLINSANINSFM</sequence>
<protein>
    <submittedName>
        <fullName evidence="2">Uncharacterized protein</fullName>
    </submittedName>
</protein>
<reference evidence="2" key="1">
    <citation type="submission" date="2018-11" db="EMBL/GenBank/DDBJ databases">
        <authorList>
            <consortium name="Pathogen Informatics"/>
        </authorList>
    </citation>
    <scope>NUCLEOTIDE SEQUENCE</scope>
</reference>
<organism evidence="2 3">
    <name type="scientific">Protopolystoma xenopodis</name>
    <dbReference type="NCBI Taxonomy" id="117903"/>
    <lineage>
        <taxon>Eukaryota</taxon>
        <taxon>Metazoa</taxon>
        <taxon>Spiralia</taxon>
        <taxon>Lophotrochozoa</taxon>
        <taxon>Platyhelminthes</taxon>
        <taxon>Monogenea</taxon>
        <taxon>Polyopisthocotylea</taxon>
        <taxon>Polystomatidea</taxon>
        <taxon>Polystomatidae</taxon>
        <taxon>Protopolystoma</taxon>
    </lineage>
</organism>
<keyword evidence="1" id="KW-0732">Signal</keyword>
<dbReference type="AlphaFoldDB" id="A0A448WRM1"/>
<dbReference type="Proteomes" id="UP000784294">
    <property type="component" value="Unassembled WGS sequence"/>
</dbReference>
<evidence type="ECO:0000256" key="1">
    <source>
        <dbReference type="SAM" id="SignalP"/>
    </source>
</evidence>
<dbReference type="EMBL" id="CAAALY010037234">
    <property type="protein sequence ID" value="VEL18480.1"/>
    <property type="molecule type" value="Genomic_DNA"/>
</dbReference>
<gene>
    <name evidence="2" type="ORF">PXEA_LOCUS11920</name>
</gene>
<name>A0A448WRM1_9PLAT</name>
<proteinExistence type="predicted"/>
<comment type="caution">
    <text evidence="2">The sequence shown here is derived from an EMBL/GenBank/DDBJ whole genome shotgun (WGS) entry which is preliminary data.</text>
</comment>
<evidence type="ECO:0000313" key="3">
    <source>
        <dbReference type="Proteomes" id="UP000784294"/>
    </source>
</evidence>